<evidence type="ECO:0000313" key="3">
    <source>
        <dbReference type="Proteomes" id="UP000536835"/>
    </source>
</evidence>
<reference evidence="2 3" key="1">
    <citation type="submission" date="2020-05" db="EMBL/GenBank/DDBJ databases">
        <title>Parvularcula mediterraneae sp. nov., isolated from polypropylene straw from shallow seawater of the seashore of Laganas in Zakynthos island, Greece.</title>
        <authorList>
            <person name="Szabo I."/>
            <person name="Al-Omari J."/>
            <person name="Rado J."/>
            <person name="Szerdahelyi G.S."/>
        </authorList>
    </citation>
    <scope>NUCLEOTIDE SEQUENCE [LARGE SCALE GENOMIC DNA]</scope>
    <source>
        <strain evidence="2 3">ZS-1/3</strain>
    </source>
</reference>
<dbReference type="EMBL" id="JABFCX010000002">
    <property type="protein sequence ID" value="NNU14877.1"/>
    <property type="molecule type" value="Genomic_DNA"/>
</dbReference>
<dbReference type="GO" id="GO:0140098">
    <property type="term" value="F:catalytic activity, acting on RNA"/>
    <property type="evidence" value="ECO:0007669"/>
    <property type="project" value="UniProtKB-ARBA"/>
</dbReference>
<evidence type="ECO:0000259" key="1">
    <source>
        <dbReference type="Pfam" id="PF00849"/>
    </source>
</evidence>
<protein>
    <submittedName>
        <fullName evidence="2">RNA pseudouridine synthase</fullName>
    </submittedName>
</protein>
<feature type="domain" description="Pseudouridine synthase RsuA/RluA-like" evidence="1">
    <location>
        <begin position="25"/>
        <end position="169"/>
    </location>
</feature>
<comment type="caution">
    <text evidence="2">The sequence shown here is derived from an EMBL/GenBank/DDBJ whole genome shotgun (WGS) entry which is preliminary data.</text>
</comment>
<dbReference type="CDD" id="cd02869">
    <property type="entry name" value="PseudoU_synth_RluA_like"/>
    <property type="match status" value="1"/>
</dbReference>
<dbReference type="GO" id="GO:0009982">
    <property type="term" value="F:pseudouridine synthase activity"/>
    <property type="evidence" value="ECO:0007669"/>
    <property type="project" value="InterPro"/>
</dbReference>
<name>A0A7Y3RK60_9PROT</name>
<organism evidence="2 3">
    <name type="scientific">Parvularcula mediterranea</name>
    <dbReference type="NCBI Taxonomy" id="2732508"/>
    <lineage>
        <taxon>Bacteria</taxon>
        <taxon>Pseudomonadati</taxon>
        <taxon>Pseudomonadota</taxon>
        <taxon>Alphaproteobacteria</taxon>
        <taxon>Parvularculales</taxon>
        <taxon>Parvularculaceae</taxon>
        <taxon>Parvularcula</taxon>
    </lineage>
</organism>
<evidence type="ECO:0000313" key="2">
    <source>
        <dbReference type="EMBL" id="NNU14877.1"/>
    </source>
</evidence>
<dbReference type="GO" id="GO:0000455">
    <property type="term" value="P:enzyme-directed rRNA pseudouridine synthesis"/>
    <property type="evidence" value="ECO:0007669"/>
    <property type="project" value="TreeGrafter"/>
</dbReference>
<proteinExistence type="predicted"/>
<gene>
    <name evidence="2" type="ORF">HK107_00890</name>
</gene>
<dbReference type="SUPFAM" id="SSF55120">
    <property type="entry name" value="Pseudouridine synthase"/>
    <property type="match status" value="1"/>
</dbReference>
<dbReference type="InterPro" id="IPR006224">
    <property type="entry name" value="PsdUridine_synth_RluA-like_CS"/>
</dbReference>
<accession>A0A7Y3RK60</accession>
<dbReference type="Gene3D" id="3.30.2350.10">
    <property type="entry name" value="Pseudouridine synthase"/>
    <property type="match status" value="1"/>
</dbReference>
<dbReference type="PROSITE" id="PS01129">
    <property type="entry name" value="PSI_RLU"/>
    <property type="match status" value="1"/>
</dbReference>
<dbReference type="PANTHER" id="PTHR21600">
    <property type="entry name" value="MITOCHONDRIAL RNA PSEUDOURIDINE SYNTHASE"/>
    <property type="match status" value="1"/>
</dbReference>
<dbReference type="Proteomes" id="UP000536835">
    <property type="component" value="Unassembled WGS sequence"/>
</dbReference>
<dbReference type="Pfam" id="PF00849">
    <property type="entry name" value="PseudoU_synth_2"/>
    <property type="match status" value="1"/>
</dbReference>
<dbReference type="RefSeq" id="WP_173195885.1">
    <property type="nucleotide sequence ID" value="NZ_JABFCX010000002.1"/>
</dbReference>
<sequence length="215" mass="23782">MPLPLRPYDPPTDPWIEVVHADDTLIVLSKQAGLLSVPGRTEPDCLEARVRGDFPDALTVHRLDMATSGIFVMARSKEALAHLGKQFEKRQTEKRYIAVVEGSPDADSGTVDAPLRCDWPNRPLQMICEEHGRPAVTHWEVLERGEGQARLALRPVTGRSHQLRVHLASIGHPILGDEWYGDGASAPRLLLHAERLAFRHPNGGAHVAFEVPAPF</sequence>
<dbReference type="InterPro" id="IPR006145">
    <property type="entry name" value="PsdUridine_synth_RsuA/RluA"/>
</dbReference>
<dbReference type="GO" id="GO:0003723">
    <property type="term" value="F:RNA binding"/>
    <property type="evidence" value="ECO:0007669"/>
    <property type="project" value="InterPro"/>
</dbReference>
<dbReference type="InterPro" id="IPR020103">
    <property type="entry name" value="PsdUridine_synth_cat_dom_sf"/>
</dbReference>
<dbReference type="InterPro" id="IPR050188">
    <property type="entry name" value="RluA_PseudoU_synthase"/>
</dbReference>
<dbReference type="AlphaFoldDB" id="A0A7Y3RK60"/>
<keyword evidence="3" id="KW-1185">Reference proteome</keyword>
<dbReference type="PANTHER" id="PTHR21600:SF89">
    <property type="entry name" value="RIBOSOMAL LARGE SUBUNIT PSEUDOURIDINE SYNTHASE A"/>
    <property type="match status" value="1"/>
</dbReference>